<dbReference type="Pfam" id="PF07690">
    <property type="entry name" value="MFS_1"/>
    <property type="match status" value="2"/>
</dbReference>
<keyword evidence="3" id="KW-1185">Reference proteome</keyword>
<dbReference type="PANTHER" id="PTHR11360">
    <property type="entry name" value="MONOCARBOXYLATE TRANSPORTER"/>
    <property type="match status" value="1"/>
</dbReference>
<evidence type="ECO:0000313" key="3">
    <source>
        <dbReference type="Proteomes" id="UP000186922"/>
    </source>
</evidence>
<dbReference type="SUPFAM" id="SSF103473">
    <property type="entry name" value="MFS general substrate transporter"/>
    <property type="match status" value="1"/>
</dbReference>
<feature type="transmembrane region" description="Helical" evidence="1">
    <location>
        <begin position="108"/>
        <end position="126"/>
    </location>
</feature>
<feature type="transmembrane region" description="Helical" evidence="1">
    <location>
        <begin position="429"/>
        <end position="447"/>
    </location>
</feature>
<protein>
    <recommendedName>
        <fullName evidence="4">Major facilitator superfamily (MFS) profile domain-containing protein</fullName>
    </recommendedName>
</protein>
<feature type="transmembrane region" description="Helical" evidence="1">
    <location>
        <begin position="393"/>
        <end position="417"/>
    </location>
</feature>
<name>A0A1D1VBC7_RAMVA</name>
<sequence>MEVDGRKPRNKLSAIVEIPKAEDRIEQDDIHTSGLWEESESDIDGQPAAGLTVVQVSKTSLLPPDGGWGWCVVLGCFMMNLIVNGISYSFGVIFMELLEKYDRTSSDIAWVYSLNCVTCSWLGPLATALSNAFSFRSVVVVGGLIYSAGIVASSFMYKLEQLYITYGLISGWSKYTPHTLTYRLIISAGFGSALVYGPSIIMVGRYFDKRRSLANGLSVAGSGVGSFLIPPLLQLLIEKYTINGCILILGAFSLHLCLAGLLYRPLPTGRRVVEPEVYGELTPSAKLCPGLHCTKRVRALPSTGSIKEELYETALYPTRGASSFAMASSLLSIPEQIVIVEKQPTLRLRNFSGASARKNFRNAWRSLYAWPTRMRSGKESESLFDFSLLKDSLFLSFSFAVMLASFGYLSIYLILPAHAQDLHLSKTEAVSLISVMGICDLVGRVGSGIASDFQIIPRKWIFSLMILCATTCVGLIVFAGTSYITLSCFAGLFAFFGGCFMVLNPVITADLFGIERLPSAIGLLITIQGCAYLVGPPSIGAIRDRTKSFYIAFLVIGLVMSAGALLLPLHALIESCLTKRRRPSGDSAKSITTSAFSN</sequence>
<feature type="transmembrane region" description="Helical" evidence="1">
    <location>
        <begin position="213"/>
        <end position="234"/>
    </location>
</feature>
<proteinExistence type="predicted"/>
<feature type="transmembrane region" description="Helical" evidence="1">
    <location>
        <begin position="67"/>
        <end position="88"/>
    </location>
</feature>
<feature type="transmembrane region" description="Helical" evidence="1">
    <location>
        <begin position="519"/>
        <end position="542"/>
    </location>
</feature>
<dbReference type="CDD" id="cd17352">
    <property type="entry name" value="MFS_MCT_SLC16"/>
    <property type="match status" value="1"/>
</dbReference>
<keyword evidence="1" id="KW-0812">Transmembrane</keyword>
<feature type="transmembrane region" description="Helical" evidence="1">
    <location>
        <begin position="484"/>
        <end position="507"/>
    </location>
</feature>
<comment type="caution">
    <text evidence="2">The sequence shown here is derived from an EMBL/GenBank/DDBJ whole genome shotgun (WGS) entry which is preliminary data.</text>
</comment>
<accession>A0A1D1VBC7</accession>
<reference evidence="2 3" key="1">
    <citation type="journal article" date="2016" name="Nat. Commun.">
        <title>Extremotolerant tardigrade genome and improved radiotolerance of human cultured cells by tardigrade-unique protein.</title>
        <authorList>
            <person name="Hashimoto T."/>
            <person name="Horikawa D.D."/>
            <person name="Saito Y."/>
            <person name="Kuwahara H."/>
            <person name="Kozuka-Hata H."/>
            <person name="Shin-I T."/>
            <person name="Minakuchi Y."/>
            <person name="Ohishi K."/>
            <person name="Motoyama A."/>
            <person name="Aizu T."/>
            <person name="Enomoto A."/>
            <person name="Kondo K."/>
            <person name="Tanaka S."/>
            <person name="Hara Y."/>
            <person name="Koshikawa S."/>
            <person name="Sagara H."/>
            <person name="Miura T."/>
            <person name="Yokobori S."/>
            <person name="Miyagawa K."/>
            <person name="Suzuki Y."/>
            <person name="Kubo T."/>
            <person name="Oyama M."/>
            <person name="Kohara Y."/>
            <person name="Fujiyama A."/>
            <person name="Arakawa K."/>
            <person name="Katayama T."/>
            <person name="Toyoda A."/>
            <person name="Kunieda T."/>
        </authorList>
    </citation>
    <scope>NUCLEOTIDE SEQUENCE [LARGE SCALE GENOMIC DNA]</scope>
    <source>
        <strain evidence="2 3">YOKOZUNA-1</strain>
    </source>
</reference>
<feature type="transmembrane region" description="Helical" evidence="1">
    <location>
        <begin position="240"/>
        <end position="263"/>
    </location>
</feature>
<feature type="transmembrane region" description="Helical" evidence="1">
    <location>
        <begin position="180"/>
        <end position="201"/>
    </location>
</feature>
<evidence type="ECO:0008006" key="4">
    <source>
        <dbReference type="Google" id="ProtNLM"/>
    </source>
</evidence>
<feature type="transmembrane region" description="Helical" evidence="1">
    <location>
        <begin position="548"/>
        <end position="573"/>
    </location>
</feature>
<keyword evidence="1" id="KW-0472">Membrane</keyword>
<evidence type="ECO:0000313" key="2">
    <source>
        <dbReference type="EMBL" id="GAU98924.1"/>
    </source>
</evidence>
<dbReference type="Proteomes" id="UP000186922">
    <property type="component" value="Unassembled WGS sequence"/>
</dbReference>
<dbReference type="PANTHER" id="PTHR11360:SF306">
    <property type="entry name" value="RE01051P"/>
    <property type="match status" value="1"/>
</dbReference>
<feature type="transmembrane region" description="Helical" evidence="1">
    <location>
        <begin position="138"/>
        <end position="157"/>
    </location>
</feature>
<organism evidence="2 3">
    <name type="scientific">Ramazzottius varieornatus</name>
    <name type="common">Water bear</name>
    <name type="synonym">Tardigrade</name>
    <dbReference type="NCBI Taxonomy" id="947166"/>
    <lineage>
        <taxon>Eukaryota</taxon>
        <taxon>Metazoa</taxon>
        <taxon>Ecdysozoa</taxon>
        <taxon>Tardigrada</taxon>
        <taxon>Eutardigrada</taxon>
        <taxon>Parachela</taxon>
        <taxon>Hypsibioidea</taxon>
        <taxon>Ramazzottiidae</taxon>
        <taxon>Ramazzottius</taxon>
    </lineage>
</organism>
<keyword evidence="1" id="KW-1133">Transmembrane helix</keyword>
<dbReference type="InterPro" id="IPR011701">
    <property type="entry name" value="MFS"/>
</dbReference>
<evidence type="ECO:0000256" key="1">
    <source>
        <dbReference type="SAM" id="Phobius"/>
    </source>
</evidence>
<feature type="transmembrane region" description="Helical" evidence="1">
    <location>
        <begin position="459"/>
        <end position="478"/>
    </location>
</feature>
<dbReference type="InterPro" id="IPR036259">
    <property type="entry name" value="MFS_trans_sf"/>
</dbReference>
<gene>
    <name evidence="2" type="primary">RvY_09998</name>
    <name evidence="2" type="synonym">RvY_09998.1</name>
    <name evidence="2" type="ORF">RvY_09998-1</name>
</gene>
<dbReference type="STRING" id="947166.A0A1D1VBC7"/>
<dbReference type="EMBL" id="BDGG01000005">
    <property type="protein sequence ID" value="GAU98924.1"/>
    <property type="molecule type" value="Genomic_DNA"/>
</dbReference>
<dbReference type="AlphaFoldDB" id="A0A1D1VBC7"/>
<dbReference type="Gene3D" id="1.20.1250.20">
    <property type="entry name" value="MFS general substrate transporter like domains"/>
    <property type="match status" value="2"/>
</dbReference>
<dbReference type="OrthoDB" id="2213137at2759"/>
<dbReference type="GO" id="GO:0008028">
    <property type="term" value="F:monocarboxylic acid transmembrane transporter activity"/>
    <property type="evidence" value="ECO:0007669"/>
    <property type="project" value="TreeGrafter"/>
</dbReference>
<dbReference type="InterPro" id="IPR050327">
    <property type="entry name" value="Proton-linked_MCT"/>
</dbReference>